<keyword evidence="9 14" id="KW-0808">Transferase</keyword>
<evidence type="ECO:0000256" key="7">
    <source>
        <dbReference type="ARBA" id="ARBA00007490"/>
    </source>
</evidence>
<dbReference type="EC" id="2.7.1.156" evidence="14"/>
<keyword evidence="12 14" id="KW-0067">ATP-binding</keyword>
<dbReference type="PANTHER" id="PTHR34848">
    <property type="match status" value="1"/>
</dbReference>
<dbReference type="InterPro" id="IPR003203">
    <property type="entry name" value="CobU/CobP"/>
</dbReference>
<evidence type="ECO:0000256" key="14">
    <source>
        <dbReference type="PIRNR" id="PIRNR006135"/>
    </source>
</evidence>
<evidence type="ECO:0000256" key="5">
    <source>
        <dbReference type="ARBA" id="ARBA00004692"/>
    </source>
</evidence>
<comment type="catalytic activity">
    <reaction evidence="2 14">
        <text>adenosylcob(III)inamide phosphate + GTP + H(+) = adenosylcob(III)inamide-GDP + diphosphate</text>
        <dbReference type="Rhea" id="RHEA:22712"/>
        <dbReference type="ChEBI" id="CHEBI:15378"/>
        <dbReference type="ChEBI" id="CHEBI:33019"/>
        <dbReference type="ChEBI" id="CHEBI:37565"/>
        <dbReference type="ChEBI" id="CHEBI:58502"/>
        <dbReference type="ChEBI" id="CHEBI:60487"/>
        <dbReference type="EC" id="2.7.7.62"/>
    </reaction>
</comment>
<keyword evidence="15" id="KW-0548">Nucleotidyltransferase</keyword>
<organism evidence="15 16">
    <name type="scientific">Psychromarinibacter halotolerans</name>
    <dbReference type="NCBI Taxonomy" id="1775175"/>
    <lineage>
        <taxon>Bacteria</taxon>
        <taxon>Pseudomonadati</taxon>
        <taxon>Pseudomonadota</taxon>
        <taxon>Alphaproteobacteria</taxon>
        <taxon>Rhodobacterales</taxon>
        <taxon>Paracoccaceae</taxon>
        <taxon>Psychromarinibacter</taxon>
    </lineage>
</organism>
<keyword evidence="16" id="KW-1185">Reference proteome</keyword>
<evidence type="ECO:0000256" key="1">
    <source>
        <dbReference type="ARBA" id="ARBA00000312"/>
    </source>
</evidence>
<dbReference type="PANTHER" id="PTHR34848:SF1">
    <property type="entry name" value="BIFUNCTIONAL ADENOSYLCOBALAMIN BIOSYNTHESIS PROTEIN COBU"/>
    <property type="match status" value="1"/>
</dbReference>
<dbReference type="NCBIfam" id="NF004469">
    <property type="entry name" value="PRK05800.1"/>
    <property type="match status" value="1"/>
</dbReference>
<name>A0ABV7GP77_9RHOB</name>
<accession>A0ABV7GP77</accession>
<dbReference type="EMBL" id="JBHRTB010000010">
    <property type="protein sequence ID" value="MFC3142044.1"/>
    <property type="molecule type" value="Genomic_DNA"/>
</dbReference>
<evidence type="ECO:0000256" key="13">
    <source>
        <dbReference type="ARBA" id="ARBA00023134"/>
    </source>
</evidence>
<evidence type="ECO:0000256" key="9">
    <source>
        <dbReference type="ARBA" id="ARBA00022679"/>
    </source>
</evidence>
<dbReference type="RefSeq" id="WP_275631712.1">
    <property type="nucleotide sequence ID" value="NZ_JARGYD010000002.1"/>
</dbReference>
<dbReference type="Gene3D" id="3.40.50.300">
    <property type="entry name" value="P-loop containing nucleotide triphosphate hydrolases"/>
    <property type="match status" value="1"/>
</dbReference>
<dbReference type="PIRSF" id="PIRSF006135">
    <property type="entry name" value="CobU"/>
    <property type="match status" value="1"/>
</dbReference>
<dbReference type="Pfam" id="PF02283">
    <property type="entry name" value="CobU"/>
    <property type="match status" value="1"/>
</dbReference>
<comment type="caution">
    <text evidence="15">The sequence shown here is derived from an EMBL/GenBank/DDBJ whole genome shotgun (WGS) entry which is preliminary data.</text>
</comment>
<dbReference type="GO" id="GO:0008820">
    <property type="term" value="F:cobinamide phosphate guanylyltransferase activity"/>
    <property type="evidence" value="ECO:0007669"/>
    <property type="project" value="UniProtKB-EC"/>
</dbReference>
<dbReference type="SUPFAM" id="SSF52540">
    <property type="entry name" value="P-loop containing nucleoside triphosphate hydrolases"/>
    <property type="match status" value="1"/>
</dbReference>
<keyword evidence="13 14" id="KW-0342">GTP-binding</keyword>
<evidence type="ECO:0000256" key="4">
    <source>
        <dbReference type="ARBA" id="ARBA00003889"/>
    </source>
</evidence>
<comment type="pathway">
    <text evidence="5 14">Cofactor biosynthesis; adenosylcobalamin biosynthesis; adenosylcobalamin from cob(II)yrinate a,c-diamide: step 6/7.</text>
</comment>
<evidence type="ECO:0000256" key="3">
    <source>
        <dbReference type="ARBA" id="ARBA00001522"/>
    </source>
</evidence>
<keyword evidence="11 14" id="KW-0418">Kinase</keyword>
<gene>
    <name evidence="15" type="primary">cobU</name>
    <name evidence="15" type="ORF">ACFOGP_04955</name>
</gene>
<reference evidence="16" key="1">
    <citation type="journal article" date="2019" name="Int. J. Syst. Evol. Microbiol.">
        <title>The Global Catalogue of Microorganisms (GCM) 10K type strain sequencing project: providing services to taxonomists for standard genome sequencing and annotation.</title>
        <authorList>
            <consortium name="The Broad Institute Genomics Platform"/>
            <consortium name="The Broad Institute Genome Sequencing Center for Infectious Disease"/>
            <person name="Wu L."/>
            <person name="Ma J."/>
        </authorList>
    </citation>
    <scope>NUCLEOTIDE SEQUENCE [LARGE SCALE GENOMIC DNA]</scope>
    <source>
        <strain evidence="16">KCTC 52366</strain>
    </source>
</reference>
<dbReference type="CDD" id="cd00544">
    <property type="entry name" value="CobU"/>
    <property type="match status" value="1"/>
</dbReference>
<dbReference type="EC" id="2.7.7.62" evidence="14"/>
<dbReference type="InterPro" id="IPR027417">
    <property type="entry name" value="P-loop_NTPase"/>
</dbReference>
<comment type="catalytic activity">
    <reaction evidence="3">
        <text>adenosylcob(III)inamide + GTP = adenosylcob(III)inamide phosphate + GDP + H(+)</text>
        <dbReference type="Rhea" id="RHEA:15765"/>
        <dbReference type="ChEBI" id="CHEBI:2480"/>
        <dbReference type="ChEBI" id="CHEBI:15378"/>
        <dbReference type="ChEBI" id="CHEBI:37565"/>
        <dbReference type="ChEBI" id="CHEBI:58189"/>
        <dbReference type="ChEBI" id="CHEBI:58502"/>
        <dbReference type="EC" id="2.7.1.156"/>
    </reaction>
</comment>
<evidence type="ECO:0000256" key="11">
    <source>
        <dbReference type="ARBA" id="ARBA00022777"/>
    </source>
</evidence>
<keyword evidence="10 14" id="KW-0547">Nucleotide-binding</keyword>
<evidence type="ECO:0000256" key="8">
    <source>
        <dbReference type="ARBA" id="ARBA00022573"/>
    </source>
</evidence>
<protein>
    <recommendedName>
        <fullName evidence="14">Bifunctional adenosylcobalamin biosynthesis protein</fullName>
        <ecNumber evidence="14">2.7.1.156</ecNumber>
        <ecNumber evidence="14">2.7.7.62</ecNumber>
    </recommendedName>
</protein>
<comment type="function">
    <text evidence="4 14">Catalyzes ATP-dependent phosphorylation of adenosylcobinamide and addition of GMP to adenosylcobinamide phosphate.</text>
</comment>
<evidence type="ECO:0000256" key="12">
    <source>
        <dbReference type="ARBA" id="ARBA00022840"/>
    </source>
</evidence>
<evidence type="ECO:0000313" key="15">
    <source>
        <dbReference type="EMBL" id="MFC3142044.1"/>
    </source>
</evidence>
<sequence length="177" mass="18938">MSFQRALVLGGSRSGKSFFAERLVTGCPAPWTYIASAQAYDLEMKDRIKTHKDRRGAGWRTVEEPKKIVETLGSLPSGACVLFDCASLWLTNHLLDESDLGAETDRLLTGLSSFDGTLVTVSNEVGSGIVPENALARRFADAQGILNQRLAADADLVVLVAAGLPLVLKGTLPGYMA</sequence>
<comment type="pathway">
    <text evidence="6 14">Cofactor biosynthesis; adenosylcobalamin biosynthesis; adenosylcobalamin from cob(II)yrinate a,c-diamide: step 5/7.</text>
</comment>
<dbReference type="GO" id="GO:0043752">
    <property type="term" value="F:adenosylcobinamide kinase activity"/>
    <property type="evidence" value="ECO:0007669"/>
    <property type="project" value="UniProtKB-EC"/>
</dbReference>
<keyword evidence="8 14" id="KW-0169">Cobalamin biosynthesis</keyword>
<comment type="similarity">
    <text evidence="7 14">Belongs to the CobU/CobP family.</text>
</comment>
<evidence type="ECO:0000256" key="10">
    <source>
        <dbReference type="ARBA" id="ARBA00022741"/>
    </source>
</evidence>
<evidence type="ECO:0000313" key="16">
    <source>
        <dbReference type="Proteomes" id="UP001595632"/>
    </source>
</evidence>
<evidence type="ECO:0000256" key="6">
    <source>
        <dbReference type="ARBA" id="ARBA00005159"/>
    </source>
</evidence>
<proteinExistence type="inferred from homology"/>
<dbReference type="Proteomes" id="UP001595632">
    <property type="component" value="Unassembled WGS sequence"/>
</dbReference>
<evidence type="ECO:0000256" key="2">
    <source>
        <dbReference type="ARBA" id="ARBA00000711"/>
    </source>
</evidence>
<comment type="catalytic activity">
    <reaction evidence="1 14">
        <text>adenosylcob(III)inamide + ATP = adenosylcob(III)inamide phosphate + ADP + H(+)</text>
        <dbReference type="Rhea" id="RHEA:15769"/>
        <dbReference type="ChEBI" id="CHEBI:2480"/>
        <dbReference type="ChEBI" id="CHEBI:15378"/>
        <dbReference type="ChEBI" id="CHEBI:30616"/>
        <dbReference type="ChEBI" id="CHEBI:58502"/>
        <dbReference type="ChEBI" id="CHEBI:456216"/>
        <dbReference type="EC" id="2.7.1.156"/>
    </reaction>
</comment>